<dbReference type="SUPFAM" id="SSF53613">
    <property type="entry name" value="Ribokinase-like"/>
    <property type="match status" value="1"/>
</dbReference>
<dbReference type="GO" id="GO:0004730">
    <property type="term" value="F:pseudouridylate synthase activity"/>
    <property type="evidence" value="ECO:0007669"/>
    <property type="project" value="TreeGrafter"/>
</dbReference>
<dbReference type="EC" id="2.7.1.83" evidence="5"/>
<dbReference type="GO" id="GO:0016798">
    <property type="term" value="F:hydrolase activity, acting on glycosyl bonds"/>
    <property type="evidence" value="ECO:0007669"/>
    <property type="project" value="TreeGrafter"/>
</dbReference>
<reference evidence="5" key="1">
    <citation type="submission" date="2019-08" db="EMBL/GenBank/DDBJ databases">
        <authorList>
            <person name="Kucharzyk K."/>
            <person name="Murdoch R.W."/>
            <person name="Higgins S."/>
            <person name="Loffler F."/>
        </authorList>
    </citation>
    <scope>NUCLEOTIDE SEQUENCE</scope>
</reference>
<dbReference type="InterPro" id="IPR002173">
    <property type="entry name" value="Carboh/pur_kinase_PfkB_CS"/>
</dbReference>
<dbReference type="GO" id="GO:0046872">
    <property type="term" value="F:metal ion binding"/>
    <property type="evidence" value="ECO:0007669"/>
    <property type="project" value="UniProtKB-KW"/>
</dbReference>
<dbReference type="EMBL" id="VSSQ01003306">
    <property type="protein sequence ID" value="MPM20077.1"/>
    <property type="molecule type" value="Genomic_DNA"/>
</dbReference>
<dbReference type="PANTHER" id="PTHR42909">
    <property type="entry name" value="ZGC:136858"/>
    <property type="match status" value="1"/>
</dbReference>
<dbReference type="InterPro" id="IPR011611">
    <property type="entry name" value="PfkB_dom"/>
</dbReference>
<feature type="domain" description="Carbohydrate kinase PfkB" evidence="4">
    <location>
        <begin position="1"/>
        <end position="283"/>
    </location>
</feature>
<keyword evidence="2" id="KW-0479">Metal-binding</keyword>
<comment type="caution">
    <text evidence="5">The sequence shown here is derived from an EMBL/GenBank/DDBJ whole genome shotgun (WGS) entry which is preliminary data.</text>
</comment>
<keyword evidence="1 5" id="KW-0808">Transferase</keyword>
<name>A0A644XVZ0_9ZZZZ</name>
<sequence length="285" mass="30074">MNTIFVVGGAAIDITGKPESICRERDSNLGSVRIRVGGVGHNIACRLTEYDYHVELLTAIGSGYHASMVRESCEKAGVSLKHTLSCKEHTGTYIGVFDEDGDMLVGISDMSVLEHVTPDYLAPLLPQINESKMCVIDGNLSPETLAYLCASVTAPLFYDPVSCAKAGRINGHVGSCYAIKPNRFEAGFLSGKSCDTVRGIYRASDWFIEQGVKRVFISLGAEGVFWADDSGCGVLPAACQSATDVTGAGDAMGAAIIDGCVKGLSTEECAVLGNEAGARACEQNI</sequence>
<dbReference type="PROSITE" id="PS00584">
    <property type="entry name" value="PFKB_KINASES_2"/>
    <property type="match status" value="1"/>
</dbReference>
<organism evidence="5">
    <name type="scientific">bioreactor metagenome</name>
    <dbReference type="NCBI Taxonomy" id="1076179"/>
    <lineage>
        <taxon>unclassified sequences</taxon>
        <taxon>metagenomes</taxon>
        <taxon>ecological metagenomes</taxon>
    </lineage>
</organism>
<dbReference type="InterPro" id="IPR029056">
    <property type="entry name" value="Ribokinase-like"/>
</dbReference>
<evidence type="ECO:0000256" key="3">
    <source>
        <dbReference type="ARBA" id="ARBA00022777"/>
    </source>
</evidence>
<evidence type="ECO:0000256" key="2">
    <source>
        <dbReference type="ARBA" id="ARBA00022723"/>
    </source>
</evidence>
<dbReference type="Pfam" id="PF00294">
    <property type="entry name" value="PfkB"/>
    <property type="match status" value="1"/>
</dbReference>
<gene>
    <name evidence="5" type="primary">psuK_3</name>
    <name evidence="5" type="ORF">SDC9_66504</name>
</gene>
<proteinExistence type="predicted"/>
<dbReference type="PANTHER" id="PTHR42909:SF1">
    <property type="entry name" value="CARBOHYDRATE KINASE PFKB DOMAIN-CONTAINING PROTEIN"/>
    <property type="match status" value="1"/>
</dbReference>
<dbReference type="AlphaFoldDB" id="A0A644XVZ0"/>
<protein>
    <submittedName>
        <fullName evidence="5">Pseudouridine kinase</fullName>
        <ecNumber evidence="5">2.7.1.83</ecNumber>
    </submittedName>
</protein>
<dbReference type="CDD" id="cd01941">
    <property type="entry name" value="YeiC_kinase_like"/>
    <property type="match status" value="1"/>
</dbReference>
<dbReference type="GO" id="GO:0005737">
    <property type="term" value="C:cytoplasm"/>
    <property type="evidence" value="ECO:0007669"/>
    <property type="project" value="TreeGrafter"/>
</dbReference>
<accession>A0A644XVZ0</accession>
<evidence type="ECO:0000313" key="5">
    <source>
        <dbReference type="EMBL" id="MPM20077.1"/>
    </source>
</evidence>
<dbReference type="Gene3D" id="3.40.1190.20">
    <property type="match status" value="1"/>
</dbReference>
<evidence type="ECO:0000259" key="4">
    <source>
        <dbReference type="Pfam" id="PF00294"/>
    </source>
</evidence>
<dbReference type="GO" id="GO:0050225">
    <property type="term" value="F:pseudouridine kinase activity"/>
    <property type="evidence" value="ECO:0007669"/>
    <property type="project" value="UniProtKB-EC"/>
</dbReference>
<keyword evidence="3 5" id="KW-0418">Kinase</keyword>
<evidence type="ECO:0000256" key="1">
    <source>
        <dbReference type="ARBA" id="ARBA00022679"/>
    </source>
</evidence>